<dbReference type="RefSeq" id="WP_025803196.1">
    <property type="nucleotide sequence ID" value="NZ_CP053842.1"/>
</dbReference>
<sequence>MKIFFKFIIIGVFCVGLNAYFYTTKDTQFVDYSFSANLKRGIYESFSDFFAIIGSKRLSAQFLENAKETYAEIALSGCGLEEVLVADDLSFMFKIKATLSYFYHCISENLARYSFGMLNSNIYQKNFNCNYW</sequence>
<dbReference type="AlphaFoldDB" id="A0A7M1LE53"/>
<organism evidence="1 2">
    <name type="scientific">Campylobacter corcagiensis</name>
    <dbReference type="NCBI Taxonomy" id="1448857"/>
    <lineage>
        <taxon>Bacteria</taxon>
        <taxon>Pseudomonadati</taxon>
        <taxon>Campylobacterota</taxon>
        <taxon>Epsilonproteobacteria</taxon>
        <taxon>Campylobacterales</taxon>
        <taxon>Campylobacteraceae</taxon>
        <taxon>Campylobacter</taxon>
    </lineage>
</organism>
<protein>
    <submittedName>
        <fullName evidence="1">Uncharacterized protein</fullName>
    </submittedName>
</protein>
<evidence type="ECO:0000313" key="1">
    <source>
        <dbReference type="EMBL" id="QOQ86740.1"/>
    </source>
</evidence>
<reference evidence="1 2" key="1">
    <citation type="submission" date="2020-10" db="EMBL/GenBank/DDBJ databases">
        <title>Campylobacter and Helicobacter PacBio genomes.</title>
        <authorList>
            <person name="Lane C."/>
        </authorList>
    </citation>
    <scope>NUCLEOTIDE SEQUENCE [LARGE SCALE GENOMIC DNA]</scope>
    <source>
        <strain evidence="1 2">2016D-0077</strain>
    </source>
</reference>
<dbReference type="EMBL" id="CP063078">
    <property type="protein sequence ID" value="QOQ86740.1"/>
    <property type="molecule type" value="Genomic_DNA"/>
</dbReference>
<accession>A0A7M1LE53</accession>
<name>A0A7M1LE53_9BACT</name>
<evidence type="ECO:0000313" key="2">
    <source>
        <dbReference type="Proteomes" id="UP000594749"/>
    </source>
</evidence>
<gene>
    <name evidence="1" type="ORF">IMC76_05825</name>
</gene>
<dbReference type="Proteomes" id="UP000594749">
    <property type="component" value="Chromosome"/>
</dbReference>
<proteinExistence type="predicted"/>
<keyword evidence="2" id="KW-1185">Reference proteome</keyword>